<evidence type="ECO:0000313" key="3">
    <source>
        <dbReference type="Proteomes" id="UP000316256"/>
    </source>
</evidence>
<dbReference type="EMBL" id="VIGH01000011">
    <property type="protein sequence ID" value="TQF65588.1"/>
    <property type="molecule type" value="Genomic_DNA"/>
</dbReference>
<reference evidence="2 3" key="1">
    <citation type="submission" date="2019-06" db="EMBL/GenBank/DDBJ databases">
        <title>Rhodococcus spaelei sp. nov., isolated from a cave.</title>
        <authorList>
            <person name="Lee S.D."/>
        </authorList>
    </citation>
    <scope>NUCLEOTIDE SEQUENCE [LARGE SCALE GENOMIC DNA]</scope>
    <source>
        <strain evidence="2 3">C9-5</strain>
    </source>
</reference>
<keyword evidence="3" id="KW-1185">Reference proteome</keyword>
<feature type="domain" description="Serine aminopeptidase S33" evidence="1">
    <location>
        <begin position="25"/>
        <end position="126"/>
    </location>
</feature>
<sequence length="207" mass="22197">MPFFEGASGQVHYRHWPCSDPVVGMVFLHGLGQHSGHYHRFARMLAERRVELWALDHVGHGLSEGELGEYGPLGDLGENALRLADIAAADSPGLDLVVMGHSLGAAATVAALTADPNRFVAAVLCGIPRQTADDPGALDEVRVPILAVHGVDDRRAPVDGAREFVDRVSGAQLHEYPDAGHDLLHEPVQRRVVDDVAEFVVRTSVAG</sequence>
<dbReference type="InterPro" id="IPR022742">
    <property type="entry name" value="Hydrolase_4"/>
</dbReference>
<dbReference type="Gene3D" id="3.40.50.1820">
    <property type="entry name" value="alpha/beta hydrolase"/>
    <property type="match status" value="2"/>
</dbReference>
<organism evidence="2 3">
    <name type="scientific">Rhodococcus spelaei</name>
    <dbReference type="NCBI Taxonomy" id="2546320"/>
    <lineage>
        <taxon>Bacteria</taxon>
        <taxon>Bacillati</taxon>
        <taxon>Actinomycetota</taxon>
        <taxon>Actinomycetes</taxon>
        <taxon>Mycobacteriales</taxon>
        <taxon>Nocardiaceae</taxon>
        <taxon>Rhodococcus</taxon>
    </lineage>
</organism>
<dbReference type="AlphaFoldDB" id="A0A541AZT9"/>
<gene>
    <name evidence="2" type="ORF">FK531_21050</name>
</gene>
<dbReference type="SUPFAM" id="SSF53474">
    <property type="entry name" value="alpha/beta-Hydrolases"/>
    <property type="match status" value="1"/>
</dbReference>
<dbReference type="Proteomes" id="UP000316256">
    <property type="component" value="Unassembled WGS sequence"/>
</dbReference>
<name>A0A541AZT9_9NOCA</name>
<comment type="caution">
    <text evidence="2">The sequence shown here is derived from an EMBL/GenBank/DDBJ whole genome shotgun (WGS) entry which is preliminary data.</text>
</comment>
<dbReference type="PANTHER" id="PTHR11614">
    <property type="entry name" value="PHOSPHOLIPASE-RELATED"/>
    <property type="match status" value="1"/>
</dbReference>
<accession>A0A541AZT9</accession>
<protein>
    <submittedName>
        <fullName evidence="2">Lysophospholipase</fullName>
    </submittedName>
</protein>
<evidence type="ECO:0000259" key="1">
    <source>
        <dbReference type="Pfam" id="PF12146"/>
    </source>
</evidence>
<dbReference type="OrthoDB" id="9806902at2"/>
<dbReference type="Pfam" id="PF12146">
    <property type="entry name" value="Hydrolase_4"/>
    <property type="match status" value="1"/>
</dbReference>
<dbReference type="InterPro" id="IPR051044">
    <property type="entry name" value="MAG_DAG_Lipase"/>
</dbReference>
<dbReference type="InterPro" id="IPR029058">
    <property type="entry name" value="AB_hydrolase_fold"/>
</dbReference>
<dbReference type="RefSeq" id="WP_142102959.1">
    <property type="nucleotide sequence ID" value="NZ_VIGH01000011.1"/>
</dbReference>
<evidence type="ECO:0000313" key="2">
    <source>
        <dbReference type="EMBL" id="TQF65588.1"/>
    </source>
</evidence>
<proteinExistence type="predicted"/>